<dbReference type="InterPro" id="IPR003661">
    <property type="entry name" value="HisK_dim/P_dom"/>
</dbReference>
<dbReference type="Pfam" id="PF02518">
    <property type="entry name" value="HATPase_c"/>
    <property type="match status" value="1"/>
</dbReference>
<dbReference type="SUPFAM" id="SSF47384">
    <property type="entry name" value="Homodimeric domain of signal transducing histidine kinase"/>
    <property type="match status" value="1"/>
</dbReference>
<name>A0ABS8DMC5_9FIRM</name>
<protein>
    <recommendedName>
        <fullName evidence="2">histidine kinase</fullName>
        <ecNumber evidence="2">2.7.13.3</ecNumber>
    </recommendedName>
</protein>
<comment type="caution">
    <text evidence="7">The sequence shown here is derived from an EMBL/GenBank/DDBJ whole genome shotgun (WGS) entry which is preliminary data.</text>
</comment>
<keyword evidence="8" id="KW-1185">Reference proteome</keyword>
<evidence type="ECO:0000256" key="4">
    <source>
        <dbReference type="ARBA" id="ARBA00022777"/>
    </source>
</evidence>
<keyword evidence="4 7" id="KW-0418">Kinase</keyword>
<evidence type="ECO:0000256" key="3">
    <source>
        <dbReference type="ARBA" id="ARBA00022553"/>
    </source>
</evidence>
<dbReference type="PANTHER" id="PTHR43547:SF2">
    <property type="entry name" value="HYBRID SIGNAL TRANSDUCTION HISTIDINE KINASE C"/>
    <property type="match status" value="1"/>
</dbReference>
<keyword evidence="5" id="KW-0902">Two-component regulatory system</keyword>
<dbReference type="EC" id="2.7.13.3" evidence="2"/>
<dbReference type="PANTHER" id="PTHR43547">
    <property type="entry name" value="TWO-COMPONENT HISTIDINE KINASE"/>
    <property type="match status" value="1"/>
</dbReference>
<keyword evidence="4 7" id="KW-0808">Transferase</keyword>
<dbReference type="EMBL" id="JAJCIS010000029">
    <property type="protein sequence ID" value="MCB7389515.1"/>
    <property type="molecule type" value="Genomic_DNA"/>
</dbReference>
<dbReference type="Gene3D" id="1.10.287.130">
    <property type="match status" value="1"/>
</dbReference>
<evidence type="ECO:0000313" key="7">
    <source>
        <dbReference type="EMBL" id="MCB7389515.1"/>
    </source>
</evidence>
<dbReference type="Gene3D" id="3.30.565.10">
    <property type="entry name" value="Histidine kinase-like ATPase, C-terminal domain"/>
    <property type="match status" value="1"/>
</dbReference>
<dbReference type="InterPro" id="IPR036890">
    <property type="entry name" value="HATPase_C_sf"/>
</dbReference>
<dbReference type="GO" id="GO:0016301">
    <property type="term" value="F:kinase activity"/>
    <property type="evidence" value="ECO:0007669"/>
    <property type="project" value="UniProtKB-KW"/>
</dbReference>
<dbReference type="RefSeq" id="WP_066735013.1">
    <property type="nucleotide sequence ID" value="NZ_JAJCIQ010000028.1"/>
</dbReference>
<reference evidence="7 8" key="1">
    <citation type="submission" date="2021-10" db="EMBL/GenBank/DDBJ databases">
        <title>Collection of gut derived symbiotic bacterial strains cultured from healthy donors.</title>
        <authorList>
            <person name="Lin H."/>
            <person name="Littmann E."/>
            <person name="Kohout C."/>
            <person name="Pamer E.G."/>
        </authorList>
    </citation>
    <scope>NUCLEOTIDE SEQUENCE [LARGE SCALE GENOMIC DNA]</scope>
    <source>
        <strain evidence="7 8">DFI.1.165</strain>
    </source>
</reference>
<dbReference type="InterPro" id="IPR036097">
    <property type="entry name" value="HisK_dim/P_sf"/>
</dbReference>
<evidence type="ECO:0000313" key="8">
    <source>
        <dbReference type="Proteomes" id="UP001299546"/>
    </source>
</evidence>
<keyword evidence="3" id="KW-0597">Phosphoprotein</keyword>
<dbReference type="PROSITE" id="PS50109">
    <property type="entry name" value="HIS_KIN"/>
    <property type="match status" value="1"/>
</dbReference>
<dbReference type="SUPFAM" id="SSF55874">
    <property type="entry name" value="ATPase domain of HSP90 chaperone/DNA topoisomerase II/histidine kinase"/>
    <property type="match status" value="1"/>
</dbReference>
<sequence>MSFTNRDYENLEQLMNEKPENRELIEKLLESHQYTISKISHEIRNPLALVYSTLQLIESQHPEAKSFKHWNDMREDIEFMNSLLLELSTYNNGERLNLQPVCAYDFLSHICLSFASSCVDTEIEFTSKIDKNLPNIFCDRIKLHEVVLNLLKNAFDAVTPAGSIRLEAYIENNMLKIVISDTGCGISPEQLDEIFNAFFTSKSGGTGLGLAIAKRVITAHQGSVSVKSELHKGSKFTISLPVG</sequence>
<dbReference type="InterPro" id="IPR003594">
    <property type="entry name" value="HATPase_dom"/>
</dbReference>
<dbReference type="Proteomes" id="UP001299546">
    <property type="component" value="Unassembled WGS sequence"/>
</dbReference>
<accession>A0ABS8DMC5</accession>
<dbReference type="SMART" id="SM00387">
    <property type="entry name" value="HATPase_c"/>
    <property type="match status" value="1"/>
</dbReference>
<evidence type="ECO:0000256" key="5">
    <source>
        <dbReference type="ARBA" id="ARBA00023012"/>
    </source>
</evidence>
<evidence type="ECO:0000256" key="2">
    <source>
        <dbReference type="ARBA" id="ARBA00012438"/>
    </source>
</evidence>
<evidence type="ECO:0000256" key="1">
    <source>
        <dbReference type="ARBA" id="ARBA00000085"/>
    </source>
</evidence>
<dbReference type="InterPro" id="IPR005467">
    <property type="entry name" value="His_kinase_dom"/>
</dbReference>
<comment type="catalytic activity">
    <reaction evidence="1">
        <text>ATP + protein L-histidine = ADP + protein N-phospho-L-histidine.</text>
        <dbReference type="EC" id="2.7.13.3"/>
    </reaction>
</comment>
<feature type="domain" description="Histidine kinase" evidence="6">
    <location>
        <begin position="38"/>
        <end position="243"/>
    </location>
</feature>
<dbReference type="CDD" id="cd00082">
    <property type="entry name" value="HisKA"/>
    <property type="match status" value="1"/>
</dbReference>
<evidence type="ECO:0000259" key="6">
    <source>
        <dbReference type="PROSITE" id="PS50109"/>
    </source>
</evidence>
<dbReference type="PRINTS" id="PR00344">
    <property type="entry name" value="BCTRLSENSOR"/>
</dbReference>
<gene>
    <name evidence="7" type="ORF">LIZ65_19720</name>
</gene>
<dbReference type="InterPro" id="IPR004358">
    <property type="entry name" value="Sig_transdc_His_kin-like_C"/>
</dbReference>
<organism evidence="7 8">
    <name type="scientific">Bariatricus massiliensis</name>
    <dbReference type="NCBI Taxonomy" id="1745713"/>
    <lineage>
        <taxon>Bacteria</taxon>
        <taxon>Bacillati</taxon>
        <taxon>Bacillota</taxon>
        <taxon>Clostridia</taxon>
        <taxon>Lachnospirales</taxon>
        <taxon>Lachnospiraceae</taxon>
        <taxon>Bariatricus</taxon>
    </lineage>
</organism>
<proteinExistence type="predicted"/>